<gene>
    <name evidence="6" type="ORF">ESB13_14630</name>
</gene>
<keyword evidence="7" id="KW-1185">Reference proteome</keyword>
<dbReference type="EMBL" id="SDHZ01000002">
    <property type="protein sequence ID" value="RXK83336.1"/>
    <property type="molecule type" value="Genomic_DNA"/>
</dbReference>
<organism evidence="6 7">
    <name type="scientific">Filimonas effusa</name>
    <dbReference type="NCBI Taxonomy" id="2508721"/>
    <lineage>
        <taxon>Bacteria</taxon>
        <taxon>Pseudomonadati</taxon>
        <taxon>Bacteroidota</taxon>
        <taxon>Chitinophagia</taxon>
        <taxon>Chitinophagales</taxon>
        <taxon>Chitinophagaceae</taxon>
        <taxon>Filimonas</taxon>
    </lineage>
</organism>
<evidence type="ECO:0000259" key="5">
    <source>
        <dbReference type="Pfam" id="PF07715"/>
    </source>
</evidence>
<protein>
    <recommendedName>
        <fullName evidence="5">TonB-dependent receptor plug domain-containing protein</fullName>
    </recommendedName>
</protein>
<dbReference type="Gene3D" id="2.40.170.20">
    <property type="entry name" value="TonB-dependent receptor, beta-barrel domain"/>
    <property type="match status" value="1"/>
</dbReference>
<dbReference type="PANTHER" id="PTHR40980">
    <property type="entry name" value="PLUG DOMAIN-CONTAINING PROTEIN"/>
    <property type="match status" value="1"/>
</dbReference>
<accession>A0A4Q1D5T3</accession>
<evidence type="ECO:0000313" key="6">
    <source>
        <dbReference type="EMBL" id="RXK83336.1"/>
    </source>
</evidence>
<reference evidence="6 7" key="1">
    <citation type="submission" date="2019-01" db="EMBL/GenBank/DDBJ databases">
        <title>Filimonas sp. strain TTM-71.</title>
        <authorList>
            <person name="Chen W.-M."/>
        </authorList>
    </citation>
    <scope>NUCLEOTIDE SEQUENCE [LARGE SCALE GENOMIC DNA]</scope>
    <source>
        <strain evidence="6 7">TTM-71</strain>
    </source>
</reference>
<dbReference type="GO" id="GO:0009279">
    <property type="term" value="C:cell outer membrane"/>
    <property type="evidence" value="ECO:0007669"/>
    <property type="project" value="UniProtKB-SubCell"/>
</dbReference>
<evidence type="ECO:0000313" key="7">
    <source>
        <dbReference type="Proteomes" id="UP000290545"/>
    </source>
</evidence>
<evidence type="ECO:0000256" key="1">
    <source>
        <dbReference type="ARBA" id="ARBA00004442"/>
    </source>
</evidence>
<feature type="signal peptide" evidence="4">
    <location>
        <begin position="1"/>
        <end position="34"/>
    </location>
</feature>
<dbReference type="SUPFAM" id="SSF56935">
    <property type="entry name" value="Porins"/>
    <property type="match status" value="1"/>
</dbReference>
<keyword evidence="2" id="KW-0472">Membrane</keyword>
<dbReference type="Gene3D" id="2.60.40.1120">
    <property type="entry name" value="Carboxypeptidase-like, regulatory domain"/>
    <property type="match status" value="1"/>
</dbReference>
<dbReference type="PANTHER" id="PTHR40980:SF5">
    <property type="entry name" value="TONB-DEPENDENT RECEPTOR"/>
    <property type="match status" value="1"/>
</dbReference>
<comment type="subcellular location">
    <subcellularLocation>
        <location evidence="1">Cell outer membrane</location>
    </subcellularLocation>
</comment>
<feature type="domain" description="TonB-dependent receptor plug" evidence="5">
    <location>
        <begin position="242"/>
        <end position="337"/>
    </location>
</feature>
<feature type="chain" id="PRO_5020530626" description="TonB-dependent receptor plug domain-containing protein" evidence="4">
    <location>
        <begin position="35"/>
        <end position="1093"/>
    </location>
</feature>
<name>A0A4Q1D5T3_9BACT</name>
<evidence type="ECO:0000256" key="2">
    <source>
        <dbReference type="ARBA" id="ARBA00023136"/>
    </source>
</evidence>
<comment type="caution">
    <text evidence="6">The sequence shown here is derived from an EMBL/GenBank/DDBJ whole genome shotgun (WGS) entry which is preliminary data.</text>
</comment>
<proteinExistence type="predicted"/>
<dbReference type="Proteomes" id="UP000290545">
    <property type="component" value="Unassembled WGS sequence"/>
</dbReference>
<dbReference type="InterPro" id="IPR012910">
    <property type="entry name" value="Plug_dom"/>
</dbReference>
<dbReference type="Gene3D" id="2.170.130.10">
    <property type="entry name" value="TonB-dependent receptor, plug domain"/>
    <property type="match status" value="1"/>
</dbReference>
<dbReference type="InterPro" id="IPR008969">
    <property type="entry name" value="CarboxyPept-like_regulatory"/>
</dbReference>
<dbReference type="Gene3D" id="3.55.50.30">
    <property type="match status" value="1"/>
</dbReference>
<dbReference type="Pfam" id="PF13620">
    <property type="entry name" value="CarboxypepD_reg"/>
    <property type="match status" value="1"/>
</dbReference>
<dbReference type="Pfam" id="PF07715">
    <property type="entry name" value="Plug"/>
    <property type="match status" value="1"/>
</dbReference>
<dbReference type="SUPFAM" id="SSF49464">
    <property type="entry name" value="Carboxypeptidase regulatory domain-like"/>
    <property type="match status" value="1"/>
</dbReference>
<evidence type="ECO:0000256" key="4">
    <source>
        <dbReference type="SAM" id="SignalP"/>
    </source>
</evidence>
<keyword evidence="4" id="KW-0732">Signal</keyword>
<keyword evidence="3" id="KW-0998">Cell outer membrane</keyword>
<dbReference type="InterPro" id="IPR036942">
    <property type="entry name" value="Beta-barrel_TonB_sf"/>
</dbReference>
<evidence type="ECO:0000256" key="3">
    <source>
        <dbReference type="ARBA" id="ARBA00023237"/>
    </source>
</evidence>
<dbReference type="AlphaFoldDB" id="A0A4Q1D5T3"/>
<dbReference type="OrthoDB" id="9768470at2"/>
<dbReference type="InterPro" id="IPR037066">
    <property type="entry name" value="Plug_dom_sf"/>
</dbReference>
<sequence>MCTPSTKLSIFLKHKRCLLALSLLLILAIQTVNAQTNTTAKKGARITLDLTGANLNEVLQQLQSQSGCQFFYDQEAARKVTVDKLSFSRLPVSDALRQLREKLPLAYDIRGNEISVRIETKEKFSHRNIQKIAAGKISGLVLGEKGESLPGAVIKIIPSAATTQSGADGAYQLSLTPGVYTMEVSFMSYQVKRVTDITVTADQNTSLNVLLTLEDKSLSNVVVSTSYKRASVEGLYIRQKNSASVSDGITAEQISRTPDNNTAQVLKRISGLQVTEDKYVVVRGLSERYNNVLLNGAMLPSSEPNRRNFAFDMVPSSILDRVVVNKTATPDLTGEFSGGLVLVETKDIPAENFLQLTVGTGYNTQSTGKDMIGLNRGNNAWIGFASDVHKKPEGMSWGEYNNMESKVSRTTPASDPNRQKMHQFLSTMPENWTLKKYTAMPTQNYQVQLGRVMPFSNDSRLGLVAALTYRNEQTIQQRDLHDPFKFDYAGTANKYATTLGGSFNMGYQIGKHKFTWQNTYNRRFSDQLWKYTGIDIDNSDARQDSYNSVTVINQLFQSQLGGEHAIGKKGVKADWFASAGKMDRDQPYSRVVSRLNIGVPGQTPPEDYLGYDLVDNRLKNGNLFYANLNEKIYNWAANFQVPFKLLKLNQTFKLGYQGKSRNASFGADLYRMLVFSDGNYGKGTPYDQVFTQENFAKDLYLHSISGQGRNRDEAETSQGYEGIQRLHAGYLMLDLKPLKQLRLIGGLRAEANKQEVCDFVWNKQTQATDRTVTGINQTDWLPSVNAIYAISSKLNARAAWYKTLARPDFRELSSFAYFDYDYFNTVTGSPLQTTQVNNADLRLEYFPSPGEVISVSAFYKKFKNPIETLLYPNVFQYKNLEKAEDKGLEFDFRKSFGFISPSSAFLSRLFLSGNFTWIDASVVFRDGDAVDKDGNKVSPTRNRPLAGQSPYIVNGGLLYAGNSFGVNVAYNRYGKRIVFASPDRASDEYERSRDLIDLQLSYKFLKQKRAEIKLNINDLLNQEQVFYRNQLDVGNPFGFAPTAPSVEQYPGQPSTFPAEYNDPKGTSFNKDYDTVVRRYKFGVTYTINFIYRF</sequence>